<protein>
    <submittedName>
        <fullName evidence="9">Uncharacterized protein</fullName>
    </submittedName>
</protein>
<dbReference type="InterPro" id="IPR042197">
    <property type="entry name" value="Apaf_helical"/>
</dbReference>
<name>A0A059BM61_EUCGR</name>
<dbReference type="Gene3D" id="3.80.10.10">
    <property type="entry name" value="Ribonuclease Inhibitor"/>
    <property type="match status" value="1"/>
</dbReference>
<keyword evidence="6" id="KW-0067">ATP-binding</keyword>
<dbReference type="OMA" id="CRMEDIE"/>
<dbReference type="InParanoid" id="A0A059BM61"/>
<dbReference type="Pfam" id="PF13855">
    <property type="entry name" value="LRR_8"/>
    <property type="match status" value="1"/>
</dbReference>
<keyword evidence="5" id="KW-0611">Plant defense</keyword>
<dbReference type="InterPro" id="IPR050905">
    <property type="entry name" value="Plant_NBS-LRR"/>
</dbReference>
<dbReference type="InterPro" id="IPR058922">
    <property type="entry name" value="WHD_DRP"/>
</dbReference>
<dbReference type="SUPFAM" id="SSF52058">
    <property type="entry name" value="L domain-like"/>
    <property type="match status" value="1"/>
</dbReference>
<dbReference type="InterPro" id="IPR003591">
    <property type="entry name" value="Leu-rich_rpt_typical-subtyp"/>
</dbReference>
<keyword evidence="3" id="KW-0677">Repeat</keyword>
<keyword evidence="4" id="KW-0547">Nucleotide-binding</keyword>
<dbReference type="InterPro" id="IPR027417">
    <property type="entry name" value="P-loop_NTPase"/>
</dbReference>
<evidence type="ECO:0000256" key="5">
    <source>
        <dbReference type="ARBA" id="ARBA00022821"/>
    </source>
</evidence>
<evidence type="ECO:0000259" key="7">
    <source>
        <dbReference type="Pfam" id="PF00931"/>
    </source>
</evidence>
<dbReference type="Gramene" id="KCW67119">
    <property type="protein sequence ID" value="KCW67119"/>
    <property type="gene ID" value="EUGRSUZ_F00899"/>
</dbReference>
<dbReference type="Pfam" id="PF23559">
    <property type="entry name" value="WHD_DRP"/>
    <property type="match status" value="1"/>
</dbReference>
<dbReference type="SUPFAM" id="SSF52540">
    <property type="entry name" value="P-loop containing nucleoside triphosphate hydrolases"/>
    <property type="match status" value="1"/>
</dbReference>
<dbReference type="GO" id="GO:0043531">
    <property type="term" value="F:ADP binding"/>
    <property type="evidence" value="ECO:0007669"/>
    <property type="project" value="InterPro"/>
</dbReference>
<evidence type="ECO:0000259" key="8">
    <source>
        <dbReference type="Pfam" id="PF23559"/>
    </source>
</evidence>
<comment type="similarity">
    <text evidence="1">Belongs to the disease resistance NB-LRR family.</text>
</comment>
<dbReference type="SMART" id="SM00369">
    <property type="entry name" value="LRR_TYP"/>
    <property type="match status" value="2"/>
</dbReference>
<evidence type="ECO:0000256" key="2">
    <source>
        <dbReference type="ARBA" id="ARBA00022614"/>
    </source>
</evidence>
<accession>A0A059BM61</accession>
<evidence type="ECO:0000313" key="9">
    <source>
        <dbReference type="EMBL" id="KCW67119.1"/>
    </source>
</evidence>
<evidence type="ECO:0000256" key="6">
    <source>
        <dbReference type="ARBA" id="ARBA00022840"/>
    </source>
</evidence>
<organism evidence="9">
    <name type="scientific">Eucalyptus grandis</name>
    <name type="common">Flooded gum</name>
    <dbReference type="NCBI Taxonomy" id="71139"/>
    <lineage>
        <taxon>Eukaryota</taxon>
        <taxon>Viridiplantae</taxon>
        <taxon>Streptophyta</taxon>
        <taxon>Embryophyta</taxon>
        <taxon>Tracheophyta</taxon>
        <taxon>Spermatophyta</taxon>
        <taxon>Magnoliopsida</taxon>
        <taxon>eudicotyledons</taxon>
        <taxon>Gunneridae</taxon>
        <taxon>Pentapetalae</taxon>
        <taxon>rosids</taxon>
        <taxon>malvids</taxon>
        <taxon>Myrtales</taxon>
        <taxon>Myrtaceae</taxon>
        <taxon>Myrtoideae</taxon>
        <taxon>Eucalypteae</taxon>
        <taxon>Eucalyptus</taxon>
    </lineage>
</organism>
<dbReference type="InterPro" id="IPR032675">
    <property type="entry name" value="LRR_dom_sf"/>
</dbReference>
<dbReference type="AlphaFoldDB" id="A0A059BM61"/>
<dbReference type="PANTHER" id="PTHR33463:SF179">
    <property type="entry name" value="NB-ARC DOMAIN-CONTAINING PROTEIN"/>
    <property type="match status" value="1"/>
</dbReference>
<feature type="domain" description="Disease resistance protein winged helix" evidence="8">
    <location>
        <begin position="186"/>
        <end position="261"/>
    </location>
</feature>
<dbReference type="PRINTS" id="PR00364">
    <property type="entry name" value="DISEASERSIST"/>
</dbReference>
<dbReference type="GO" id="GO:0005524">
    <property type="term" value="F:ATP binding"/>
    <property type="evidence" value="ECO:0007669"/>
    <property type="project" value="UniProtKB-KW"/>
</dbReference>
<evidence type="ECO:0000256" key="3">
    <source>
        <dbReference type="ARBA" id="ARBA00022737"/>
    </source>
</evidence>
<dbReference type="GO" id="GO:0006952">
    <property type="term" value="P:defense response"/>
    <property type="evidence" value="ECO:0007669"/>
    <property type="project" value="UniProtKB-KW"/>
</dbReference>
<feature type="domain" description="NB-ARC" evidence="7">
    <location>
        <begin position="1"/>
        <end position="136"/>
    </location>
</feature>
<dbReference type="EMBL" id="KK198758">
    <property type="protein sequence ID" value="KCW67119.1"/>
    <property type="molecule type" value="Genomic_DNA"/>
</dbReference>
<keyword evidence="2" id="KW-0433">Leucine-rich repeat</keyword>
<dbReference type="InterPro" id="IPR002182">
    <property type="entry name" value="NB-ARC"/>
</dbReference>
<sequence length="699" mass="79731">MGGVGKTTLMMHIHNRLLEKANYGDVLWIAMSQDFNIEKLQDDIWKALNLGIIQENDVRKRAAMLSDHLTKRGKLIMILDDVWECFDLEEAGIPVRASGLKLVITTRSFDVCRQMHCQEKIKIEPLSQEEAESLFFEELGSEVALNLEIKAVVKSIVKECAGLPLGVITMATRMREVTDCFLSCALYPKDQLIGRIELIEFFIDQGLIDGLNTREKQYDRGLTILNKLENVCLLEDNKKSDFPWIHYKEGMKMHNLIRDMALHIMNATSIVKAREGLTRIPPEEYWTDALDKVSLMNNNIREFSLNMSPNCPKLSTLLLNGCLWRNVAIPDSIFKNLLGLKVLNLSENHMMELPNSISNLVNLRALLLKNCFELSRIPYLGKLTSLRKLNARDCWSLEALEGLEKLVNLRYLDLTKTRIERLPKGTLDRLLNLQLFRIGAINKEDITKLGALETFRCYLENADDFNKCVRVIEQSNNPRYYTLDVSKKESKFIVAVSDDAQFNHLAQFGNLGRRVCIWKGGHAAVSVEGECTGTFILIPRDVQKMTMRECNDLTNLSGMSPLEYLEELQVEKWENLGVLCGGQDEKVINIHDFPAPTPTPPIFPKLRVLKIHTCLKLKYLFGHGFKSKLPHLREIEIEGCEEMVGIIAAPPISLPKLEQLELYNLPRVKSICEVPISYDSMEYWSVHECPELKGIPLQS</sequence>
<dbReference type="PANTHER" id="PTHR33463">
    <property type="entry name" value="NB-ARC DOMAIN-CONTAINING PROTEIN-RELATED"/>
    <property type="match status" value="1"/>
</dbReference>
<dbReference type="Pfam" id="PF00931">
    <property type="entry name" value="NB-ARC"/>
    <property type="match status" value="1"/>
</dbReference>
<proteinExistence type="inferred from homology"/>
<dbReference type="Gene3D" id="1.10.8.430">
    <property type="entry name" value="Helical domain of apoptotic protease-activating factors"/>
    <property type="match status" value="1"/>
</dbReference>
<gene>
    <name evidence="9" type="ORF">EUGRSUZ_F00899</name>
</gene>
<dbReference type="Gene3D" id="3.40.50.300">
    <property type="entry name" value="P-loop containing nucleotide triphosphate hydrolases"/>
    <property type="match status" value="1"/>
</dbReference>
<reference evidence="9" key="1">
    <citation type="submission" date="2013-07" db="EMBL/GenBank/DDBJ databases">
        <title>The genome of Eucalyptus grandis.</title>
        <authorList>
            <person name="Schmutz J."/>
            <person name="Hayes R."/>
            <person name="Myburg A."/>
            <person name="Tuskan G."/>
            <person name="Grattapaglia D."/>
            <person name="Rokhsar D.S."/>
        </authorList>
    </citation>
    <scope>NUCLEOTIDE SEQUENCE</scope>
    <source>
        <tissue evidence="9">Leaf extractions</tissue>
    </source>
</reference>
<evidence type="ECO:0000256" key="4">
    <source>
        <dbReference type="ARBA" id="ARBA00022741"/>
    </source>
</evidence>
<dbReference type="InterPro" id="IPR001611">
    <property type="entry name" value="Leu-rich_rpt"/>
</dbReference>
<evidence type="ECO:0000256" key="1">
    <source>
        <dbReference type="ARBA" id="ARBA00008894"/>
    </source>
</evidence>